<feature type="compositionally biased region" description="Basic and acidic residues" evidence="1">
    <location>
        <begin position="136"/>
        <end position="145"/>
    </location>
</feature>
<dbReference type="Proteomes" id="UP001304895">
    <property type="component" value="Unassembled WGS sequence"/>
</dbReference>
<sequence>MPDSVVRNPDGLEPRHGQRINRNTYGIHKYQLSMPWIIANLDTMQPNIGFHICFSRRHKVLLPPCQQGKHGSYLDSDGRHATKPIGKYYFTEDALKHDLAALKRGDIYDKHEFYTRAKAWYKAEIDRLVHLARVKEENSPDDNKQPEPNPPVTAPTRTSITNPRSPTHPRTTPKPKPETTPTRIQPTRAAKRKAAPEQSPAHRSTDPPTKKRQRRNPPPAPIRITPTANNPAHPDPDPDPVPPHDPHAGRSLADAETLTRGDYTLAALDWAQFVNGNQGELHRPARRGADAQGLDVAYFCRVKAGSRAADGAGRRGEVDRNVGQAPEAEMEISPTLGRWPAHVKSISSDSQGEGGLVEDLARNVVAVSGLKFAVDLCASSAGAEEDVRFLML</sequence>
<evidence type="ECO:0000313" key="2">
    <source>
        <dbReference type="EMBL" id="KAK4133727.1"/>
    </source>
</evidence>
<protein>
    <submittedName>
        <fullName evidence="2">Uncharacterized protein</fullName>
    </submittedName>
</protein>
<organism evidence="2 3">
    <name type="scientific">Trichocladium antarcticum</name>
    <dbReference type="NCBI Taxonomy" id="1450529"/>
    <lineage>
        <taxon>Eukaryota</taxon>
        <taxon>Fungi</taxon>
        <taxon>Dikarya</taxon>
        <taxon>Ascomycota</taxon>
        <taxon>Pezizomycotina</taxon>
        <taxon>Sordariomycetes</taxon>
        <taxon>Sordariomycetidae</taxon>
        <taxon>Sordariales</taxon>
        <taxon>Chaetomiaceae</taxon>
        <taxon>Trichocladium</taxon>
    </lineage>
</organism>
<proteinExistence type="predicted"/>
<accession>A0AAN6UIQ1</accession>
<evidence type="ECO:0000256" key="1">
    <source>
        <dbReference type="SAM" id="MobiDB-lite"/>
    </source>
</evidence>
<feature type="compositionally biased region" description="Low complexity" evidence="1">
    <location>
        <begin position="222"/>
        <end position="232"/>
    </location>
</feature>
<feature type="compositionally biased region" description="Low complexity" evidence="1">
    <location>
        <begin position="161"/>
        <end position="170"/>
    </location>
</feature>
<evidence type="ECO:0000313" key="3">
    <source>
        <dbReference type="Proteomes" id="UP001304895"/>
    </source>
</evidence>
<reference evidence="2" key="1">
    <citation type="journal article" date="2023" name="Mol. Phylogenet. Evol.">
        <title>Genome-scale phylogeny and comparative genomics of the fungal order Sordariales.</title>
        <authorList>
            <person name="Hensen N."/>
            <person name="Bonometti L."/>
            <person name="Westerberg I."/>
            <person name="Brannstrom I.O."/>
            <person name="Guillou S."/>
            <person name="Cros-Aarteil S."/>
            <person name="Calhoun S."/>
            <person name="Haridas S."/>
            <person name="Kuo A."/>
            <person name="Mondo S."/>
            <person name="Pangilinan J."/>
            <person name="Riley R."/>
            <person name="LaButti K."/>
            <person name="Andreopoulos B."/>
            <person name="Lipzen A."/>
            <person name="Chen C."/>
            <person name="Yan M."/>
            <person name="Daum C."/>
            <person name="Ng V."/>
            <person name="Clum A."/>
            <person name="Steindorff A."/>
            <person name="Ohm R.A."/>
            <person name="Martin F."/>
            <person name="Silar P."/>
            <person name="Natvig D.O."/>
            <person name="Lalanne C."/>
            <person name="Gautier V."/>
            <person name="Ament-Velasquez S.L."/>
            <person name="Kruys A."/>
            <person name="Hutchinson M.I."/>
            <person name="Powell A.J."/>
            <person name="Barry K."/>
            <person name="Miller A.N."/>
            <person name="Grigoriev I.V."/>
            <person name="Debuchy R."/>
            <person name="Gladieux P."/>
            <person name="Hiltunen Thoren M."/>
            <person name="Johannesson H."/>
        </authorList>
    </citation>
    <scope>NUCLEOTIDE SEQUENCE</scope>
    <source>
        <strain evidence="2">CBS 123565</strain>
    </source>
</reference>
<gene>
    <name evidence="2" type="ORF">BT67DRAFT_456517</name>
</gene>
<dbReference type="EMBL" id="MU853411">
    <property type="protein sequence ID" value="KAK4133727.1"/>
    <property type="molecule type" value="Genomic_DNA"/>
</dbReference>
<feature type="region of interest" description="Disordered" evidence="1">
    <location>
        <begin position="136"/>
        <end position="251"/>
    </location>
</feature>
<keyword evidence="3" id="KW-1185">Reference proteome</keyword>
<comment type="caution">
    <text evidence="2">The sequence shown here is derived from an EMBL/GenBank/DDBJ whole genome shotgun (WGS) entry which is preliminary data.</text>
</comment>
<dbReference type="AlphaFoldDB" id="A0AAN6UIQ1"/>
<reference evidence="2" key="2">
    <citation type="submission" date="2023-05" db="EMBL/GenBank/DDBJ databases">
        <authorList>
            <consortium name="Lawrence Berkeley National Laboratory"/>
            <person name="Steindorff A."/>
            <person name="Hensen N."/>
            <person name="Bonometti L."/>
            <person name="Westerberg I."/>
            <person name="Brannstrom I.O."/>
            <person name="Guillou S."/>
            <person name="Cros-Aarteil S."/>
            <person name="Calhoun S."/>
            <person name="Haridas S."/>
            <person name="Kuo A."/>
            <person name="Mondo S."/>
            <person name="Pangilinan J."/>
            <person name="Riley R."/>
            <person name="Labutti K."/>
            <person name="Andreopoulos B."/>
            <person name="Lipzen A."/>
            <person name="Chen C."/>
            <person name="Yanf M."/>
            <person name="Daum C."/>
            <person name="Ng V."/>
            <person name="Clum A."/>
            <person name="Ohm R."/>
            <person name="Martin F."/>
            <person name="Silar P."/>
            <person name="Natvig D."/>
            <person name="Lalanne C."/>
            <person name="Gautier V."/>
            <person name="Ament-Velasquez S.L."/>
            <person name="Kruys A."/>
            <person name="Hutchinson M.I."/>
            <person name="Powell A.J."/>
            <person name="Barry K."/>
            <person name="Miller A.N."/>
            <person name="Grigoriev I.V."/>
            <person name="Debuchy R."/>
            <person name="Gladieux P."/>
            <person name="Thoren M.H."/>
            <person name="Johannesson H."/>
        </authorList>
    </citation>
    <scope>NUCLEOTIDE SEQUENCE</scope>
    <source>
        <strain evidence="2">CBS 123565</strain>
    </source>
</reference>
<name>A0AAN6UIQ1_9PEZI</name>